<reference evidence="6" key="1">
    <citation type="submission" date="2023-05" db="EMBL/GenBank/DDBJ databases">
        <authorList>
            <person name="Stuckert A."/>
        </authorList>
    </citation>
    <scope>NUCLEOTIDE SEQUENCE</scope>
</reference>
<keyword evidence="3 4" id="KW-0009">Actin-binding</keyword>
<evidence type="ECO:0000256" key="1">
    <source>
        <dbReference type="ARBA" id="ARBA00022741"/>
    </source>
</evidence>
<keyword evidence="4" id="KW-0505">Motor protein</keyword>
<keyword evidence="1" id="KW-0547">Nucleotide-binding</keyword>
<dbReference type="SUPFAM" id="SSF52540">
    <property type="entry name" value="P-loop containing nucleoside triphosphate hydrolases"/>
    <property type="match status" value="1"/>
</dbReference>
<feature type="non-terminal residue" evidence="6">
    <location>
        <position position="114"/>
    </location>
</feature>
<keyword evidence="7" id="KW-1185">Reference proteome</keyword>
<dbReference type="PANTHER" id="PTHR13140">
    <property type="entry name" value="MYOSIN"/>
    <property type="match status" value="1"/>
</dbReference>
<keyword evidence="4" id="KW-0518">Myosin</keyword>
<comment type="caution">
    <text evidence="6">The sequence shown here is derived from an EMBL/GenBank/DDBJ whole genome shotgun (WGS) entry which is preliminary data.</text>
</comment>
<dbReference type="Gene3D" id="1.20.120.720">
    <property type="entry name" value="Myosin VI head, motor domain, U50 subdomain"/>
    <property type="match status" value="1"/>
</dbReference>
<dbReference type="Proteomes" id="UP001162483">
    <property type="component" value="Unassembled WGS sequence"/>
</dbReference>
<dbReference type="PROSITE" id="PS51456">
    <property type="entry name" value="MYOSIN_MOTOR"/>
    <property type="match status" value="1"/>
</dbReference>
<proteinExistence type="inferred from homology"/>
<comment type="similarity">
    <text evidence="4">Belongs to the TRAFAC class myosin-kinesin ATPase superfamily. Myosin family.</text>
</comment>
<dbReference type="Pfam" id="PF00063">
    <property type="entry name" value="Myosin_head"/>
    <property type="match status" value="1"/>
</dbReference>
<evidence type="ECO:0000313" key="6">
    <source>
        <dbReference type="EMBL" id="CAI9613519.1"/>
    </source>
</evidence>
<evidence type="ECO:0000256" key="2">
    <source>
        <dbReference type="ARBA" id="ARBA00022840"/>
    </source>
</evidence>
<evidence type="ECO:0000259" key="5">
    <source>
        <dbReference type="PROSITE" id="PS51456"/>
    </source>
</evidence>
<evidence type="ECO:0000256" key="3">
    <source>
        <dbReference type="ARBA" id="ARBA00023203"/>
    </source>
</evidence>
<keyword evidence="2" id="KW-0067">ATP-binding</keyword>
<sequence length="114" mass="12787">MTHLGIDPSSQSNIFKILSGLLHLGNVAFCDSLDESQPCEVLSNAKVFLYSTSNLMKIPAEHLLDRLCFRTIIAGKQQALRKPCKKAECDSRRDCLAKSIYARLFDWLVTVINT</sequence>
<feature type="domain" description="Myosin motor" evidence="5">
    <location>
        <begin position="1"/>
        <end position="114"/>
    </location>
</feature>
<name>A0ABN9GX76_9NEOB</name>
<dbReference type="InterPro" id="IPR027417">
    <property type="entry name" value="P-loop_NTPase"/>
</dbReference>
<gene>
    <name evidence="6" type="ORF">SPARVUS_LOCUS14906231</name>
</gene>
<dbReference type="PANTHER" id="PTHR13140:SF289">
    <property type="entry name" value="UNCONVENTIONAL MYOSIN-XIX"/>
    <property type="match status" value="1"/>
</dbReference>
<organism evidence="6 7">
    <name type="scientific">Staurois parvus</name>
    <dbReference type="NCBI Taxonomy" id="386267"/>
    <lineage>
        <taxon>Eukaryota</taxon>
        <taxon>Metazoa</taxon>
        <taxon>Chordata</taxon>
        <taxon>Craniata</taxon>
        <taxon>Vertebrata</taxon>
        <taxon>Euteleostomi</taxon>
        <taxon>Amphibia</taxon>
        <taxon>Batrachia</taxon>
        <taxon>Anura</taxon>
        <taxon>Neobatrachia</taxon>
        <taxon>Ranoidea</taxon>
        <taxon>Ranidae</taxon>
        <taxon>Staurois</taxon>
    </lineage>
</organism>
<comment type="caution">
    <text evidence="4">Lacks conserved residue(s) required for the propagation of feature annotation.</text>
</comment>
<dbReference type="EMBL" id="CATNWA010019496">
    <property type="protein sequence ID" value="CAI9613519.1"/>
    <property type="molecule type" value="Genomic_DNA"/>
</dbReference>
<evidence type="ECO:0000256" key="4">
    <source>
        <dbReference type="PROSITE-ProRule" id="PRU00782"/>
    </source>
</evidence>
<protein>
    <recommendedName>
        <fullName evidence="5">Myosin motor domain-containing protein</fullName>
    </recommendedName>
</protein>
<evidence type="ECO:0000313" key="7">
    <source>
        <dbReference type="Proteomes" id="UP001162483"/>
    </source>
</evidence>
<dbReference type="InterPro" id="IPR001609">
    <property type="entry name" value="Myosin_head_motor_dom-like"/>
</dbReference>
<accession>A0ABN9GX76</accession>